<dbReference type="PANTHER" id="PTHR11085">
    <property type="entry name" value="NAD-DEPENDENT PROTEIN DEACYLASE SIRTUIN-5, MITOCHONDRIAL-RELATED"/>
    <property type="match status" value="1"/>
</dbReference>
<protein>
    <recommendedName>
        <fullName evidence="1">protein acetyllysine N-acetyltransferase</fullName>
        <ecNumber evidence="1">2.3.1.286</ecNumber>
    </recommendedName>
</protein>
<dbReference type="EMBL" id="GG663751">
    <property type="protein sequence ID" value="EEH51367.1"/>
    <property type="molecule type" value="Genomic_DNA"/>
</dbReference>
<evidence type="ECO:0000313" key="9">
    <source>
        <dbReference type="EMBL" id="EEH51367.1"/>
    </source>
</evidence>
<dbReference type="OrthoDB" id="424302at2759"/>
<keyword evidence="5" id="KW-0520">NAD</keyword>
<feature type="binding site" evidence="7">
    <location>
        <position position="114"/>
    </location>
    <ligand>
        <name>Zn(2+)</name>
        <dbReference type="ChEBI" id="CHEBI:29105"/>
    </ligand>
</feature>
<dbReference type="GO" id="GO:0046872">
    <property type="term" value="F:metal ion binding"/>
    <property type="evidence" value="ECO:0007669"/>
    <property type="project" value="UniProtKB-KW"/>
</dbReference>
<evidence type="ECO:0000256" key="5">
    <source>
        <dbReference type="ARBA" id="ARBA00023027"/>
    </source>
</evidence>
<gene>
    <name evidence="9" type="ORF">MICPUCDRAFT_4850</name>
</gene>
<dbReference type="FunFam" id="3.40.50.1220:FF:000038">
    <property type="entry name" value="NAD-dependent protein deacetylase sirtuin-6 isoform X2"/>
    <property type="match status" value="1"/>
</dbReference>
<evidence type="ECO:0000256" key="3">
    <source>
        <dbReference type="ARBA" id="ARBA00022723"/>
    </source>
</evidence>
<dbReference type="GO" id="GO:0000122">
    <property type="term" value="P:negative regulation of transcription by RNA polymerase II"/>
    <property type="evidence" value="ECO:0007669"/>
    <property type="project" value="TreeGrafter"/>
</dbReference>
<feature type="non-terminal residue" evidence="9">
    <location>
        <position position="1"/>
    </location>
</feature>
<dbReference type="GO" id="GO:0005634">
    <property type="term" value="C:nucleus"/>
    <property type="evidence" value="ECO:0007669"/>
    <property type="project" value="TreeGrafter"/>
</dbReference>
<organism evidence="10">
    <name type="scientific">Micromonas pusilla (strain CCMP1545)</name>
    <name type="common">Picoplanktonic green alga</name>
    <dbReference type="NCBI Taxonomy" id="564608"/>
    <lineage>
        <taxon>Eukaryota</taxon>
        <taxon>Viridiplantae</taxon>
        <taxon>Chlorophyta</taxon>
        <taxon>Mamiellophyceae</taxon>
        <taxon>Mamiellales</taxon>
        <taxon>Mamiellaceae</taxon>
        <taxon>Micromonas</taxon>
    </lineage>
</organism>
<evidence type="ECO:0000256" key="6">
    <source>
        <dbReference type="ARBA" id="ARBA00038170"/>
    </source>
</evidence>
<evidence type="ECO:0000256" key="4">
    <source>
        <dbReference type="ARBA" id="ARBA00022833"/>
    </source>
</evidence>
<dbReference type="Gene3D" id="3.40.50.1220">
    <property type="entry name" value="TPP-binding domain"/>
    <property type="match status" value="1"/>
</dbReference>
<accession>C1N9J4</accession>
<feature type="binding site" evidence="7">
    <location>
        <position position="111"/>
    </location>
    <ligand>
        <name>Zn(2+)</name>
        <dbReference type="ChEBI" id="CHEBI:29105"/>
    </ligand>
</feature>
<dbReference type="KEGG" id="mpp:MICPUCDRAFT_4850"/>
<dbReference type="GO" id="GO:0070403">
    <property type="term" value="F:NAD+ binding"/>
    <property type="evidence" value="ECO:0007669"/>
    <property type="project" value="InterPro"/>
</dbReference>
<dbReference type="InterPro" id="IPR050134">
    <property type="entry name" value="NAD-dep_sirtuin_deacylases"/>
</dbReference>
<dbReference type="STRING" id="564608.C1N9J4"/>
<dbReference type="AlphaFoldDB" id="C1N9J4"/>
<dbReference type="RefSeq" id="XP_003064462.1">
    <property type="nucleotide sequence ID" value="XM_003064416.1"/>
</dbReference>
<evidence type="ECO:0000313" key="10">
    <source>
        <dbReference type="Proteomes" id="UP000001876"/>
    </source>
</evidence>
<feature type="domain" description="Deacetylase sirtuin-type" evidence="8">
    <location>
        <begin position="1"/>
        <end position="214"/>
    </location>
</feature>
<evidence type="ECO:0000256" key="2">
    <source>
        <dbReference type="ARBA" id="ARBA00022679"/>
    </source>
</evidence>
<reference evidence="9 10" key="1">
    <citation type="journal article" date="2009" name="Science">
        <title>Green evolution and dynamic adaptations revealed by genomes of the marine picoeukaryotes Micromonas.</title>
        <authorList>
            <person name="Worden A.Z."/>
            <person name="Lee J.H."/>
            <person name="Mock T."/>
            <person name="Rouze P."/>
            <person name="Simmons M.P."/>
            <person name="Aerts A.L."/>
            <person name="Allen A.E."/>
            <person name="Cuvelier M.L."/>
            <person name="Derelle E."/>
            <person name="Everett M.V."/>
            <person name="Foulon E."/>
            <person name="Grimwood J."/>
            <person name="Gundlach H."/>
            <person name="Henrissat B."/>
            <person name="Napoli C."/>
            <person name="McDonald S.M."/>
            <person name="Parker M.S."/>
            <person name="Rombauts S."/>
            <person name="Salamov A."/>
            <person name="Von Dassow P."/>
            <person name="Badger J.H."/>
            <person name="Coutinho P.M."/>
            <person name="Demir E."/>
            <person name="Dubchak I."/>
            <person name="Gentemann C."/>
            <person name="Eikrem W."/>
            <person name="Gready J.E."/>
            <person name="John U."/>
            <person name="Lanier W."/>
            <person name="Lindquist E.A."/>
            <person name="Lucas S."/>
            <person name="Mayer K.F."/>
            <person name="Moreau H."/>
            <person name="Not F."/>
            <person name="Otillar R."/>
            <person name="Panaud O."/>
            <person name="Pangilinan J."/>
            <person name="Paulsen I."/>
            <person name="Piegu B."/>
            <person name="Poliakov A."/>
            <person name="Robbens S."/>
            <person name="Schmutz J."/>
            <person name="Toulza E."/>
            <person name="Wyss T."/>
            <person name="Zelensky A."/>
            <person name="Zhou K."/>
            <person name="Armbrust E.V."/>
            <person name="Bhattacharya D."/>
            <person name="Goodenough U.W."/>
            <person name="Van de Peer Y."/>
            <person name="Grigoriev I.V."/>
        </authorList>
    </citation>
    <scope>NUCLEOTIDE SEQUENCE [LARGE SCALE GENOMIC DNA]</scope>
    <source>
        <strain evidence="9 10">CCMP1545</strain>
    </source>
</reference>
<evidence type="ECO:0000259" key="8">
    <source>
        <dbReference type="PROSITE" id="PS50305"/>
    </source>
</evidence>
<evidence type="ECO:0000256" key="7">
    <source>
        <dbReference type="PROSITE-ProRule" id="PRU00236"/>
    </source>
</evidence>
<dbReference type="PROSITE" id="PS50305">
    <property type="entry name" value="SIRTUIN"/>
    <property type="match status" value="1"/>
</dbReference>
<dbReference type="Gene3D" id="2.20.28.200">
    <property type="match status" value="1"/>
</dbReference>
<feature type="non-terminal residue" evidence="9">
    <location>
        <position position="214"/>
    </location>
</feature>
<feature type="binding site" evidence="7">
    <location>
        <position position="136"/>
    </location>
    <ligand>
        <name>Zn(2+)</name>
        <dbReference type="ChEBI" id="CHEBI:29105"/>
    </ligand>
</feature>
<dbReference type="GO" id="GO:0017136">
    <property type="term" value="F:histone deacetylase activity, NAD-dependent"/>
    <property type="evidence" value="ECO:0007669"/>
    <property type="project" value="TreeGrafter"/>
</dbReference>
<dbReference type="InterPro" id="IPR029035">
    <property type="entry name" value="DHS-like_NAD/FAD-binding_dom"/>
</dbReference>
<comment type="similarity">
    <text evidence="6">Belongs to the sirtuin family. Class IV subfamily.</text>
</comment>
<dbReference type="GO" id="GO:0003714">
    <property type="term" value="F:transcription corepressor activity"/>
    <property type="evidence" value="ECO:0007669"/>
    <property type="project" value="TreeGrafter"/>
</dbReference>
<feature type="active site" description="Proton acceptor" evidence="7">
    <location>
        <position position="103"/>
    </location>
</feature>
<keyword evidence="3 7" id="KW-0479">Metal-binding</keyword>
<dbReference type="InterPro" id="IPR026590">
    <property type="entry name" value="Ssirtuin_cat_dom"/>
</dbReference>
<name>C1N9J4_MICPC</name>
<evidence type="ECO:0000256" key="1">
    <source>
        <dbReference type="ARBA" id="ARBA00012928"/>
    </source>
</evidence>
<dbReference type="Proteomes" id="UP000001876">
    <property type="component" value="Unassembled WGS sequence"/>
</dbReference>
<keyword evidence="2" id="KW-0808">Transferase</keyword>
<dbReference type="SUPFAM" id="SSF52467">
    <property type="entry name" value="DHS-like NAD/FAD-binding domain"/>
    <property type="match status" value="1"/>
</dbReference>
<sequence length="214" mass="23143">RALIELVKNARSRGGAIVHTGAGISTSTGIPDFRGPNGIWTAQRNGGAIPKASCAFFLARPSATHMALVALREAGYVRFLVSCNVDCLHLRSGYPRECLAELHGNCFAERCERCEREYVRDFEMPSVGFKRTGRACGEAGCGGRLRDQVLDWEDALPPKELKLAEKHSRDAPLALVLGSSLQITPSCDLPLKTVRAGGDLVIVNLQATPKDKKA</sequence>
<feature type="binding site" evidence="7">
    <location>
        <position position="141"/>
    </location>
    <ligand>
        <name>Zn(2+)</name>
        <dbReference type="ChEBI" id="CHEBI:29105"/>
    </ligand>
</feature>
<proteinExistence type="inferred from homology"/>
<dbReference type="GeneID" id="9690072"/>
<keyword evidence="4 7" id="KW-0862">Zinc</keyword>
<dbReference type="Pfam" id="PF02146">
    <property type="entry name" value="SIR2"/>
    <property type="match status" value="2"/>
</dbReference>
<dbReference type="eggNOG" id="KOG1905">
    <property type="taxonomic scope" value="Eukaryota"/>
</dbReference>
<keyword evidence="10" id="KW-1185">Reference proteome</keyword>
<dbReference type="PANTHER" id="PTHR11085:SF12">
    <property type="entry name" value="NAD-DEPENDENT PROTEIN DEACYLASE SIRTUIN-6"/>
    <property type="match status" value="1"/>
</dbReference>
<dbReference type="InterPro" id="IPR003000">
    <property type="entry name" value="Sirtuin"/>
</dbReference>
<dbReference type="EC" id="2.3.1.286" evidence="1"/>